<sequence>MHLFVDGELCRLPNQPTIDRSSIVIHLSEDANAGQHASDQKLVETAEHNVRVLSKVASKVIYFSSVAVYDTSAPERHSESSQRFADTPYARFKRNIESHLNTEKDLIVRASNLYGDVAKPGTILGDLMSSAQLTGKPTLRQPNAEKDFIHLRYVSKFIVRALQLDLSGIFNVASGLHTSGTALIDAARGVSPMQLTHLPSPFDNRKFVEVLGESRLRTVIDDLLDGDISHSE</sequence>
<dbReference type="AlphaFoldDB" id="A0A238J4T0"/>
<organism evidence="2 3">
    <name type="scientific">Boseongicola aestuarii</name>
    <dbReference type="NCBI Taxonomy" id="1470561"/>
    <lineage>
        <taxon>Bacteria</taxon>
        <taxon>Pseudomonadati</taxon>
        <taxon>Pseudomonadota</taxon>
        <taxon>Alphaproteobacteria</taxon>
        <taxon>Rhodobacterales</taxon>
        <taxon>Paracoccaceae</taxon>
        <taxon>Boseongicola</taxon>
    </lineage>
</organism>
<name>A0A238J4T0_9RHOB</name>
<gene>
    <name evidence="2" type="ORF">BOA8489_03505</name>
</gene>
<evidence type="ECO:0000259" key="1">
    <source>
        <dbReference type="Pfam" id="PF01370"/>
    </source>
</evidence>
<evidence type="ECO:0000313" key="2">
    <source>
        <dbReference type="EMBL" id="SMX25363.1"/>
    </source>
</evidence>
<dbReference type="Gene3D" id="3.40.50.720">
    <property type="entry name" value="NAD(P)-binding Rossmann-like Domain"/>
    <property type="match status" value="1"/>
</dbReference>
<protein>
    <submittedName>
        <fullName evidence="2">NAD dependent epimerase/dehydratase family protein</fullName>
    </submittedName>
</protein>
<evidence type="ECO:0000313" key="3">
    <source>
        <dbReference type="Proteomes" id="UP000201838"/>
    </source>
</evidence>
<dbReference type="SUPFAM" id="SSF51735">
    <property type="entry name" value="NAD(P)-binding Rossmann-fold domains"/>
    <property type="match status" value="1"/>
</dbReference>
<dbReference type="InterPro" id="IPR036291">
    <property type="entry name" value="NAD(P)-bd_dom_sf"/>
</dbReference>
<reference evidence="2 3" key="1">
    <citation type="submission" date="2017-05" db="EMBL/GenBank/DDBJ databases">
        <authorList>
            <person name="Song R."/>
            <person name="Chenine A.L."/>
            <person name="Ruprecht R.M."/>
        </authorList>
    </citation>
    <scope>NUCLEOTIDE SEQUENCE [LARGE SCALE GENOMIC DNA]</scope>
    <source>
        <strain evidence="2 3">CECT 8489</strain>
    </source>
</reference>
<feature type="domain" description="NAD-dependent epimerase/dehydratase" evidence="1">
    <location>
        <begin position="20"/>
        <end position="173"/>
    </location>
</feature>
<accession>A0A238J4T0</accession>
<dbReference type="InterPro" id="IPR001509">
    <property type="entry name" value="Epimerase_deHydtase"/>
</dbReference>
<proteinExistence type="predicted"/>
<dbReference type="Proteomes" id="UP000201838">
    <property type="component" value="Unassembled WGS sequence"/>
</dbReference>
<dbReference type="EMBL" id="FXXQ01000015">
    <property type="protein sequence ID" value="SMX25363.1"/>
    <property type="molecule type" value="Genomic_DNA"/>
</dbReference>
<dbReference type="Pfam" id="PF01370">
    <property type="entry name" value="Epimerase"/>
    <property type="match status" value="1"/>
</dbReference>
<keyword evidence="3" id="KW-1185">Reference proteome</keyword>